<keyword evidence="1" id="KW-0472">Membrane</keyword>
<proteinExistence type="predicted"/>
<feature type="transmembrane region" description="Helical" evidence="1">
    <location>
        <begin position="170"/>
        <end position="188"/>
    </location>
</feature>
<gene>
    <name evidence="4" type="ORF">BDV39DRAFT_187934</name>
</gene>
<feature type="domain" description="Putative ER transporter 6TM N-terminal" evidence="3">
    <location>
        <begin position="32"/>
        <end position="473"/>
    </location>
</feature>
<dbReference type="PANTHER" id="PTHR37994:SF3">
    <property type="entry name" value="ER TRANSPORTER 6TM N-TERMINAL DOMAIN-CONTAINING PROTEIN"/>
    <property type="match status" value="1"/>
</dbReference>
<evidence type="ECO:0000259" key="3">
    <source>
        <dbReference type="Pfam" id="PF10337"/>
    </source>
</evidence>
<feature type="transmembrane region" description="Helical" evidence="1">
    <location>
        <begin position="53"/>
        <end position="85"/>
    </location>
</feature>
<organism evidence="4 5">
    <name type="scientific">Aspergillus sergii</name>
    <dbReference type="NCBI Taxonomy" id="1034303"/>
    <lineage>
        <taxon>Eukaryota</taxon>
        <taxon>Fungi</taxon>
        <taxon>Dikarya</taxon>
        <taxon>Ascomycota</taxon>
        <taxon>Pezizomycotina</taxon>
        <taxon>Eurotiomycetes</taxon>
        <taxon>Eurotiomycetidae</taxon>
        <taxon>Eurotiales</taxon>
        <taxon>Aspergillaceae</taxon>
        <taxon>Aspergillus</taxon>
        <taxon>Aspergillus subgen. Circumdati</taxon>
    </lineage>
</organism>
<accession>A0A5N6WIC1</accession>
<sequence length="994" mass="110003">MTEQNTPQVDTELLLSATTRHHAEALSQHQKRLPQFLDHFNARELRIFFRCWVAAWVSSLFIFIPSTLNNLGVVAFFACLIQLILPPNGVVLLQILGALSLFLGIAMGWAWGVISSKAARAIRPAALTQARAASLQQAAVELAQADGISVQDAAKHVIFSGHMLDARVTVINYCMICVFIYLMARLRASNPKTALTAIFAIVIADIFLMYTPLLPSFTGTLPLGLVKSAAIGVGIGVACSILFFPQSTSYIVLNSMCDVINLLKSPLAFTALALENPGGKLSIDRLKETEKKIIKEYQAMEPALKFLPLDFSVGYWGAKDVQSLKEPLSQLLTATMALLEFHLSRTRGQTRGEEILDRHMEDLKEKDIDEKKGVEDVHLGSHQMLQTAELLAIFRNSGEQRLRPDTIRELVGINDHSIEACLTGLSIISECIQMVNCRRWFNCPSRVEREELIQRCQTTLETLRQAHVSLINDTYCALTRDYQMTGNIRSSSEDALKYHIGGPMLVMVSQEHIANTIGRTEAFLTQVLKLLTPASKVRFWCPLSIGYAASWVVQSDMKAPGANAAEFEDPEKPATLSNKAQQQLRDALGRRPKRKSRIAQTVLTSYHWLTSSEGLYGLRMVVITIALSVPQVIPHSAKFWYEQKCFWGLVMGQTGLVIYMADFAFSVISRAVATVLGGVLGLLAWYIGSGKGDGNPYGLSAVMAVMLIFFLWLRLYLPSNILQGAIISAATFLIIVAYSYADTHVPSYGNPGFGYTLFWRRLLLVLAGTSAAAIMQLLPHPPSATRHLCKALSTSIHTISDHYALVLSCWNHSENNGRLLAGPFTLHLAESLLDLDEPIARLRFEFSSSNFDSKTLHDVQSLCFTMNLNLGRLLMLATSLPLKYRQLLARQTGLLNPHTIGTVMAVLATGRQSLKTGDAPPRILPTPLIRQALTSEFEPQNITDESLRDGQYRQYCVALCAYLEFLWSVDELLLVIKGAVGESHLIPQQLAESV</sequence>
<feature type="transmembrane region" description="Helical" evidence="1">
    <location>
        <begin position="721"/>
        <end position="741"/>
    </location>
</feature>
<evidence type="ECO:0000313" key="5">
    <source>
        <dbReference type="Proteomes" id="UP000325945"/>
    </source>
</evidence>
<feature type="transmembrane region" description="Helical" evidence="1">
    <location>
        <begin position="667"/>
        <end position="685"/>
    </location>
</feature>
<dbReference type="InterPro" id="IPR018820">
    <property type="entry name" value="BRE4-related_DUF2421"/>
</dbReference>
<feature type="domain" description="DUF2421" evidence="2">
    <location>
        <begin position="779"/>
        <end position="984"/>
    </location>
</feature>
<feature type="transmembrane region" description="Helical" evidence="1">
    <location>
        <begin position="91"/>
        <end position="114"/>
    </location>
</feature>
<feature type="transmembrane region" description="Helical" evidence="1">
    <location>
        <begin position="225"/>
        <end position="244"/>
    </location>
</feature>
<keyword evidence="1" id="KW-0812">Transmembrane</keyword>
<evidence type="ECO:0000259" key="2">
    <source>
        <dbReference type="Pfam" id="PF10334"/>
    </source>
</evidence>
<feature type="transmembrane region" description="Helical" evidence="1">
    <location>
        <begin position="194"/>
        <end position="213"/>
    </location>
</feature>
<dbReference type="Pfam" id="PF10334">
    <property type="entry name" value="BRE4"/>
    <property type="match status" value="1"/>
</dbReference>
<evidence type="ECO:0000313" key="4">
    <source>
        <dbReference type="EMBL" id="KAE8320412.1"/>
    </source>
</evidence>
<dbReference type="Proteomes" id="UP000325945">
    <property type="component" value="Unassembled WGS sequence"/>
</dbReference>
<dbReference type="AlphaFoldDB" id="A0A5N6WIC1"/>
<feature type="transmembrane region" description="Helical" evidence="1">
    <location>
        <begin position="762"/>
        <end position="779"/>
    </location>
</feature>
<protein>
    <recommendedName>
        <fullName evidence="6">ER transporter 6TM N-terminal domain-containing protein</fullName>
    </recommendedName>
</protein>
<dbReference type="InterPro" id="IPR018823">
    <property type="entry name" value="ArAE_2_N"/>
</dbReference>
<reference evidence="5" key="1">
    <citation type="submission" date="2019-04" db="EMBL/GenBank/DDBJ databases">
        <title>Friends and foes A comparative genomics studyof 23 Aspergillus species from section Flavi.</title>
        <authorList>
            <consortium name="DOE Joint Genome Institute"/>
            <person name="Kjaerbolling I."/>
            <person name="Vesth T."/>
            <person name="Frisvad J.C."/>
            <person name="Nybo J.L."/>
            <person name="Theobald S."/>
            <person name="Kildgaard S."/>
            <person name="Isbrandt T."/>
            <person name="Kuo A."/>
            <person name="Sato A."/>
            <person name="Lyhne E.K."/>
            <person name="Kogle M.E."/>
            <person name="Wiebenga A."/>
            <person name="Kun R.S."/>
            <person name="Lubbers R.J."/>
            <person name="Makela M.R."/>
            <person name="Barry K."/>
            <person name="Chovatia M."/>
            <person name="Clum A."/>
            <person name="Daum C."/>
            <person name="Haridas S."/>
            <person name="He G."/>
            <person name="LaButti K."/>
            <person name="Lipzen A."/>
            <person name="Mondo S."/>
            <person name="Riley R."/>
            <person name="Salamov A."/>
            <person name="Simmons B.A."/>
            <person name="Magnuson J.K."/>
            <person name="Henrissat B."/>
            <person name="Mortensen U.H."/>
            <person name="Larsen T.O."/>
            <person name="Devries R.P."/>
            <person name="Grigoriev I.V."/>
            <person name="Machida M."/>
            <person name="Baker S.E."/>
            <person name="Andersen M.R."/>
        </authorList>
    </citation>
    <scope>NUCLEOTIDE SEQUENCE [LARGE SCALE GENOMIC DNA]</scope>
    <source>
        <strain evidence="5">CBS 130017</strain>
    </source>
</reference>
<dbReference type="EMBL" id="ML741938">
    <property type="protein sequence ID" value="KAE8320412.1"/>
    <property type="molecule type" value="Genomic_DNA"/>
</dbReference>
<feature type="transmembrane region" description="Helical" evidence="1">
    <location>
        <begin position="697"/>
        <end position="715"/>
    </location>
</feature>
<evidence type="ECO:0000256" key="1">
    <source>
        <dbReference type="SAM" id="Phobius"/>
    </source>
</evidence>
<keyword evidence="5" id="KW-1185">Reference proteome</keyword>
<dbReference type="PANTHER" id="PTHR37994">
    <property type="entry name" value="ARAE_2_N DOMAIN-CONTAINING PROTEIN-RELATED"/>
    <property type="match status" value="1"/>
</dbReference>
<dbReference type="Pfam" id="PF10337">
    <property type="entry name" value="ArAE_2_N"/>
    <property type="match status" value="1"/>
</dbReference>
<evidence type="ECO:0008006" key="6">
    <source>
        <dbReference type="Google" id="ProtNLM"/>
    </source>
</evidence>
<keyword evidence="1" id="KW-1133">Transmembrane helix</keyword>
<name>A0A5N6WIC1_9EURO</name>